<dbReference type="AlphaFoldDB" id="A0A4R3Z0Z5"/>
<dbReference type="EMBL" id="SMCR01000002">
    <property type="protein sequence ID" value="TCV98726.1"/>
    <property type="molecule type" value="Genomic_DNA"/>
</dbReference>
<evidence type="ECO:0000313" key="2">
    <source>
        <dbReference type="Proteomes" id="UP000295719"/>
    </source>
</evidence>
<dbReference type="Proteomes" id="UP000295719">
    <property type="component" value="Unassembled WGS sequence"/>
</dbReference>
<name>A0A4R3Z0Z5_9GAMM</name>
<proteinExistence type="predicted"/>
<reference evidence="1 2" key="1">
    <citation type="submission" date="2019-03" db="EMBL/GenBank/DDBJ databases">
        <title>Genomic Encyclopedia of Type Strains, Phase IV (KMG-IV): sequencing the most valuable type-strain genomes for metagenomic binning, comparative biology and taxonomic classification.</title>
        <authorList>
            <person name="Goeker M."/>
        </authorList>
    </citation>
    <scope>NUCLEOTIDE SEQUENCE [LARGE SCALE GENOMIC DNA]</scope>
    <source>
        <strain evidence="1 2">DSM 19580</strain>
    </source>
</reference>
<gene>
    <name evidence="1" type="ORF">EDC52_10245</name>
</gene>
<dbReference type="RefSeq" id="WP_131864138.1">
    <property type="nucleotide sequence ID" value="NZ_SMCR01000002.1"/>
</dbReference>
<evidence type="ECO:0000313" key="1">
    <source>
        <dbReference type="EMBL" id="TCV98726.1"/>
    </source>
</evidence>
<keyword evidence="2" id="KW-1185">Reference proteome</keyword>
<organism evidence="1 2">
    <name type="scientific">Biostraticola tofi</name>
    <dbReference type="NCBI Taxonomy" id="466109"/>
    <lineage>
        <taxon>Bacteria</taxon>
        <taxon>Pseudomonadati</taxon>
        <taxon>Pseudomonadota</taxon>
        <taxon>Gammaproteobacteria</taxon>
        <taxon>Enterobacterales</taxon>
        <taxon>Bruguierivoracaceae</taxon>
        <taxon>Biostraticola</taxon>
    </lineage>
</organism>
<comment type="caution">
    <text evidence="1">The sequence shown here is derived from an EMBL/GenBank/DDBJ whole genome shotgun (WGS) entry which is preliminary data.</text>
</comment>
<protein>
    <submittedName>
        <fullName evidence="1">Uncharacterized protein</fullName>
    </submittedName>
</protein>
<accession>A0A4R3Z0Z5</accession>
<sequence>MPNINLVSLQHTRRNQNNPHGKVLNNCGGSRPQLLLNNNDSYRKFSCYRTGVNPGLPMTLSSVSSSVLTIDSDQPASVGENGQGGRGKLQLKPLMIALVAISCLQYPSAEAMPYKSNDINTSLIPPDNNQFNRPPRAANYVFISNKRLPVYNFGLGK</sequence>